<dbReference type="AlphaFoldDB" id="A0AAN5I385"/>
<feature type="region of interest" description="Disordered" evidence="2">
    <location>
        <begin position="1"/>
        <end position="79"/>
    </location>
</feature>
<feature type="compositionally biased region" description="Polar residues" evidence="2">
    <location>
        <begin position="1"/>
        <end position="16"/>
    </location>
</feature>
<evidence type="ECO:0000313" key="4">
    <source>
        <dbReference type="Proteomes" id="UP001328107"/>
    </source>
</evidence>
<feature type="region of interest" description="Disordered" evidence="2">
    <location>
        <begin position="242"/>
        <end position="392"/>
    </location>
</feature>
<proteinExistence type="predicted"/>
<evidence type="ECO:0000256" key="1">
    <source>
        <dbReference type="SAM" id="Coils"/>
    </source>
</evidence>
<comment type="caution">
    <text evidence="3">The sequence shown here is derived from an EMBL/GenBank/DDBJ whole genome shotgun (WGS) entry which is preliminary data.</text>
</comment>
<dbReference type="Proteomes" id="UP001328107">
    <property type="component" value="Unassembled WGS sequence"/>
</dbReference>
<feature type="compositionally biased region" description="Basic and acidic residues" evidence="2">
    <location>
        <begin position="259"/>
        <end position="291"/>
    </location>
</feature>
<feature type="compositionally biased region" description="Basic and acidic residues" evidence="2">
    <location>
        <begin position="61"/>
        <end position="79"/>
    </location>
</feature>
<name>A0AAN5I385_9BILA</name>
<feature type="region of interest" description="Disordered" evidence="2">
    <location>
        <begin position="99"/>
        <end position="118"/>
    </location>
</feature>
<feature type="compositionally biased region" description="Basic and acidic residues" evidence="2">
    <location>
        <begin position="299"/>
        <end position="311"/>
    </location>
</feature>
<keyword evidence="4" id="KW-1185">Reference proteome</keyword>
<gene>
    <name evidence="3" type="ORF">PMAYCL1PPCAC_20040</name>
</gene>
<reference evidence="4" key="1">
    <citation type="submission" date="2022-10" db="EMBL/GenBank/DDBJ databases">
        <title>Genome assembly of Pristionchus species.</title>
        <authorList>
            <person name="Yoshida K."/>
            <person name="Sommer R.J."/>
        </authorList>
    </citation>
    <scope>NUCLEOTIDE SEQUENCE [LARGE SCALE GENOMIC DNA]</scope>
    <source>
        <strain evidence="4">RS5460</strain>
    </source>
</reference>
<organism evidence="3 4">
    <name type="scientific">Pristionchus mayeri</name>
    <dbReference type="NCBI Taxonomy" id="1317129"/>
    <lineage>
        <taxon>Eukaryota</taxon>
        <taxon>Metazoa</taxon>
        <taxon>Ecdysozoa</taxon>
        <taxon>Nematoda</taxon>
        <taxon>Chromadorea</taxon>
        <taxon>Rhabditida</taxon>
        <taxon>Rhabditina</taxon>
        <taxon>Diplogasteromorpha</taxon>
        <taxon>Diplogasteroidea</taxon>
        <taxon>Neodiplogasteridae</taxon>
        <taxon>Pristionchus</taxon>
    </lineage>
</organism>
<feature type="coiled-coil region" evidence="1">
    <location>
        <begin position="174"/>
        <end position="239"/>
    </location>
</feature>
<accession>A0AAN5I385</accession>
<dbReference type="EMBL" id="BTRK01000004">
    <property type="protein sequence ID" value="GMR49845.1"/>
    <property type="molecule type" value="Genomic_DNA"/>
</dbReference>
<feature type="compositionally biased region" description="Basic and acidic residues" evidence="2">
    <location>
        <begin position="375"/>
        <end position="392"/>
    </location>
</feature>
<evidence type="ECO:0000313" key="3">
    <source>
        <dbReference type="EMBL" id="GMR49845.1"/>
    </source>
</evidence>
<feature type="compositionally biased region" description="Basic and acidic residues" evidence="2">
    <location>
        <begin position="19"/>
        <end position="28"/>
    </location>
</feature>
<evidence type="ECO:0000256" key="2">
    <source>
        <dbReference type="SAM" id="MobiDB-lite"/>
    </source>
</evidence>
<sequence length="392" mass="44772">MKSSQQSTNRLLSQGLLTIKEEVDERPTTRRKSQPGPSSGSEAPLSQGLLMIKEENDDVDERPTTSREAEPVPSPEELRRLLKQKETHFKLACEAARQADERTKMAEQALKDSKRDDVKRAEALNKKIDDLSNELSQYKRGGMQLMQQLHLQQQPQGGKEEQLQADLCAILSAVQVLQAKSEEYREAANQAEKHRKIADDWRIKYHDCQYHLMASAQKCEELKEKCERAERESRAHQALLVHATPLKPSASLHTTHSRTPSDRREHETREEQTNERSKISEKKESGEKMREVPIQAPINEKKEKNGQRTGKEPIQAQINDKKEKSGEKPGNEPIHKPINEKNEKSIEKARNEAYRRVTIDSPQAQLLTSEEETDEGKGRGEKGGRSEEEWSI</sequence>
<protein>
    <submittedName>
        <fullName evidence="3">Uncharacterized protein</fullName>
    </submittedName>
</protein>
<feature type="compositionally biased region" description="Basic and acidic residues" evidence="2">
    <location>
        <begin position="319"/>
        <end position="358"/>
    </location>
</feature>
<keyword evidence="1" id="KW-0175">Coiled coil</keyword>